<accession>K0SKF3</accession>
<dbReference type="AlphaFoldDB" id="K0SKF3"/>
<feature type="region of interest" description="Disordered" evidence="1">
    <location>
        <begin position="102"/>
        <end position="124"/>
    </location>
</feature>
<feature type="compositionally biased region" description="Low complexity" evidence="1">
    <location>
        <begin position="142"/>
        <end position="153"/>
    </location>
</feature>
<protein>
    <submittedName>
        <fullName evidence="2">Uncharacterized protein</fullName>
    </submittedName>
</protein>
<reference evidence="2 3" key="1">
    <citation type="journal article" date="2012" name="Genome Biol.">
        <title>Genome and low-iron response of an oceanic diatom adapted to chronic iron limitation.</title>
        <authorList>
            <person name="Lommer M."/>
            <person name="Specht M."/>
            <person name="Roy A.S."/>
            <person name="Kraemer L."/>
            <person name="Andreson R."/>
            <person name="Gutowska M.A."/>
            <person name="Wolf J."/>
            <person name="Bergner S.V."/>
            <person name="Schilhabel M.B."/>
            <person name="Klostermeier U.C."/>
            <person name="Beiko R.G."/>
            <person name="Rosenstiel P."/>
            <person name="Hippler M."/>
            <person name="Laroche J."/>
        </authorList>
    </citation>
    <scope>NUCLEOTIDE SEQUENCE [LARGE SCALE GENOMIC DNA]</scope>
    <source>
        <strain evidence="2 3">CCMP1005</strain>
    </source>
</reference>
<evidence type="ECO:0000313" key="3">
    <source>
        <dbReference type="Proteomes" id="UP000266841"/>
    </source>
</evidence>
<feature type="non-terminal residue" evidence="2">
    <location>
        <position position="1"/>
    </location>
</feature>
<evidence type="ECO:0000313" key="2">
    <source>
        <dbReference type="EMBL" id="EJK61471.1"/>
    </source>
</evidence>
<keyword evidence="3" id="KW-1185">Reference proteome</keyword>
<sequence>DEKQDFSSWPNSVLGVSASGAASARVVTAVLLECAGARVGVCERRTRRQKTSRGHLALRQMMVSFLQHFDPPTRITHDFYPSVPSVSAQAFQKTAQAAAATAAAGGSGRARMVQDGSRSRRRASCLAAKPRFRKLERGRIFTGSTKTTTGTTGSKHDRGCGAASTKDLSDTGPNLPPVLCNPTITLTMAVATGKVPMTAEMQQLANDPNFVIEFAIGDPVPDLVPQSMDSGIRMSGVYFDETRRYIMKSCHLSKEDVADRRGHRKGGHGVAPPRE</sequence>
<organism evidence="2 3">
    <name type="scientific">Thalassiosira oceanica</name>
    <name type="common">Marine diatom</name>
    <dbReference type="NCBI Taxonomy" id="159749"/>
    <lineage>
        <taxon>Eukaryota</taxon>
        <taxon>Sar</taxon>
        <taxon>Stramenopiles</taxon>
        <taxon>Ochrophyta</taxon>
        <taxon>Bacillariophyta</taxon>
        <taxon>Coscinodiscophyceae</taxon>
        <taxon>Thalassiosirophycidae</taxon>
        <taxon>Thalassiosirales</taxon>
        <taxon>Thalassiosiraceae</taxon>
        <taxon>Thalassiosira</taxon>
    </lineage>
</organism>
<evidence type="ECO:0000256" key="1">
    <source>
        <dbReference type="SAM" id="MobiDB-lite"/>
    </source>
</evidence>
<dbReference type="Proteomes" id="UP000266841">
    <property type="component" value="Unassembled WGS sequence"/>
</dbReference>
<comment type="caution">
    <text evidence="2">The sequence shown here is derived from an EMBL/GenBank/DDBJ whole genome shotgun (WGS) entry which is preliminary data.</text>
</comment>
<feature type="region of interest" description="Disordered" evidence="1">
    <location>
        <begin position="138"/>
        <end position="168"/>
    </location>
</feature>
<dbReference type="OrthoDB" id="2247at2759"/>
<proteinExistence type="predicted"/>
<dbReference type="EMBL" id="AGNL01019948">
    <property type="protein sequence ID" value="EJK61471.1"/>
    <property type="molecule type" value="Genomic_DNA"/>
</dbReference>
<name>K0SKF3_THAOC</name>
<gene>
    <name evidence="2" type="ORF">THAOC_18036</name>
</gene>